<proteinExistence type="predicted"/>
<name>A0AAW7YU65_9STAP</name>
<comment type="caution">
    <text evidence="2">The sequence shown here is derived from an EMBL/GenBank/DDBJ whole genome shotgun (WGS) entry which is preliminary data.</text>
</comment>
<keyword evidence="1" id="KW-0812">Transmembrane</keyword>
<evidence type="ECO:0000313" key="2">
    <source>
        <dbReference type="EMBL" id="MDO6575060.1"/>
    </source>
</evidence>
<dbReference type="Proteomes" id="UP001170310">
    <property type="component" value="Unassembled WGS sequence"/>
</dbReference>
<keyword evidence="1" id="KW-0472">Membrane</keyword>
<sequence length="91" mass="10385">MWSLAVEEQFYLFFPFILLFLTKFKKYILISLAVIFTISLISMLLTSNQSVNFYLIHTRAWELLAGSTCSILITKSALSAINETLKGWLSA</sequence>
<reference evidence="2" key="1">
    <citation type="submission" date="2023-07" db="EMBL/GenBank/DDBJ databases">
        <title>Genome content predicts the carbon catabolic preferences of heterotrophic bacteria.</title>
        <authorList>
            <person name="Gralka M."/>
        </authorList>
    </citation>
    <scope>NUCLEOTIDE SEQUENCE</scope>
    <source>
        <strain evidence="2">E2R20</strain>
    </source>
</reference>
<dbReference type="EMBL" id="JAUOQO010000149">
    <property type="protein sequence ID" value="MDO6575060.1"/>
    <property type="molecule type" value="Genomic_DNA"/>
</dbReference>
<accession>A0AAW7YU65</accession>
<feature type="transmembrane region" description="Helical" evidence="1">
    <location>
        <begin position="27"/>
        <end position="45"/>
    </location>
</feature>
<dbReference type="GO" id="GO:0016020">
    <property type="term" value="C:membrane"/>
    <property type="evidence" value="ECO:0007669"/>
    <property type="project" value="TreeGrafter"/>
</dbReference>
<protein>
    <recommendedName>
        <fullName evidence="4">Acyltransferase</fullName>
    </recommendedName>
</protein>
<organism evidence="2 3">
    <name type="scientific">Staphylococcus pasteuri_A</name>
    <dbReference type="NCBI Taxonomy" id="3062664"/>
    <lineage>
        <taxon>Bacteria</taxon>
        <taxon>Bacillati</taxon>
        <taxon>Bacillota</taxon>
        <taxon>Bacilli</taxon>
        <taxon>Bacillales</taxon>
        <taxon>Staphylococcaceae</taxon>
        <taxon>Staphylococcus</taxon>
    </lineage>
</organism>
<dbReference type="GO" id="GO:0000271">
    <property type="term" value="P:polysaccharide biosynthetic process"/>
    <property type="evidence" value="ECO:0007669"/>
    <property type="project" value="TreeGrafter"/>
</dbReference>
<dbReference type="PANTHER" id="PTHR23028:SF53">
    <property type="entry name" value="ACYL_TRANSF_3 DOMAIN-CONTAINING PROTEIN"/>
    <property type="match status" value="1"/>
</dbReference>
<evidence type="ECO:0000313" key="3">
    <source>
        <dbReference type="Proteomes" id="UP001170310"/>
    </source>
</evidence>
<keyword evidence="3" id="KW-1185">Reference proteome</keyword>
<evidence type="ECO:0000256" key="1">
    <source>
        <dbReference type="SAM" id="Phobius"/>
    </source>
</evidence>
<evidence type="ECO:0008006" key="4">
    <source>
        <dbReference type="Google" id="ProtNLM"/>
    </source>
</evidence>
<dbReference type="AlphaFoldDB" id="A0AAW7YU65"/>
<dbReference type="PANTHER" id="PTHR23028">
    <property type="entry name" value="ACETYLTRANSFERASE"/>
    <property type="match status" value="1"/>
</dbReference>
<feature type="non-terminal residue" evidence="2">
    <location>
        <position position="91"/>
    </location>
</feature>
<gene>
    <name evidence="2" type="ORF">Q4528_13170</name>
</gene>
<keyword evidence="1" id="KW-1133">Transmembrane helix</keyword>
<dbReference type="InterPro" id="IPR050879">
    <property type="entry name" value="Acyltransferase_3"/>
</dbReference>